<dbReference type="OrthoDB" id="71307at2759"/>
<feature type="region of interest" description="Disordered" evidence="3">
    <location>
        <begin position="266"/>
        <end position="293"/>
    </location>
</feature>
<feature type="region of interest" description="Disordered" evidence="3">
    <location>
        <begin position="399"/>
        <end position="468"/>
    </location>
</feature>
<dbReference type="EMBL" id="KL198016">
    <property type="protein sequence ID" value="KDQ21950.1"/>
    <property type="molecule type" value="Genomic_DNA"/>
</dbReference>
<feature type="domain" description="IPT/TIG" evidence="5">
    <location>
        <begin position="539"/>
        <end position="626"/>
    </location>
</feature>
<keyword evidence="1 2" id="KW-0040">ANK repeat</keyword>
<organism evidence="6 7">
    <name type="scientific">Botryobasidium botryosum (strain FD-172 SS1)</name>
    <dbReference type="NCBI Taxonomy" id="930990"/>
    <lineage>
        <taxon>Eukaryota</taxon>
        <taxon>Fungi</taxon>
        <taxon>Dikarya</taxon>
        <taxon>Basidiomycota</taxon>
        <taxon>Agaricomycotina</taxon>
        <taxon>Agaricomycetes</taxon>
        <taxon>Cantharellales</taxon>
        <taxon>Botryobasidiaceae</taxon>
        <taxon>Botryobasidium</taxon>
    </lineage>
</organism>
<dbReference type="HOGENOM" id="CLU_003912_0_0_1"/>
<dbReference type="PROSITE" id="PS50297">
    <property type="entry name" value="ANK_REP_REGION"/>
    <property type="match status" value="2"/>
</dbReference>
<feature type="compositionally biased region" description="Polar residues" evidence="3">
    <location>
        <begin position="435"/>
        <end position="459"/>
    </location>
</feature>
<dbReference type="STRING" id="930990.A0A067N4Q9"/>
<dbReference type="Gene3D" id="1.25.40.20">
    <property type="entry name" value="Ankyrin repeat-containing domain"/>
    <property type="match status" value="1"/>
</dbReference>
<dbReference type="GO" id="GO:0003712">
    <property type="term" value="F:transcription coregulator activity"/>
    <property type="evidence" value="ECO:0007669"/>
    <property type="project" value="TreeGrafter"/>
</dbReference>
<dbReference type="Pfam" id="PF12796">
    <property type="entry name" value="Ank_2"/>
    <property type="match status" value="1"/>
</dbReference>
<dbReference type="InterPro" id="IPR013783">
    <property type="entry name" value="Ig-like_fold"/>
</dbReference>
<keyword evidence="4" id="KW-0472">Membrane</keyword>
<feature type="compositionally biased region" description="Low complexity" evidence="3">
    <location>
        <begin position="899"/>
        <end position="920"/>
    </location>
</feature>
<keyword evidence="4" id="KW-1133">Transmembrane helix</keyword>
<feature type="repeat" description="ANK" evidence="2">
    <location>
        <begin position="790"/>
        <end position="822"/>
    </location>
</feature>
<dbReference type="PANTHER" id="PTHR23335">
    <property type="entry name" value="CALMODULIN-BINDING TRANSCRIPTION ACTIVATOR CAMTA"/>
    <property type="match status" value="1"/>
</dbReference>
<dbReference type="Pfam" id="PF25603">
    <property type="entry name" value="SPT23_MGA2_DBD"/>
    <property type="match status" value="1"/>
</dbReference>
<keyword evidence="7" id="KW-1185">Reference proteome</keyword>
<feature type="repeat" description="ANK" evidence="2">
    <location>
        <begin position="757"/>
        <end position="789"/>
    </location>
</feature>
<name>A0A067N4Q9_BOTB1</name>
<evidence type="ECO:0000256" key="3">
    <source>
        <dbReference type="SAM" id="MobiDB-lite"/>
    </source>
</evidence>
<feature type="compositionally biased region" description="Polar residues" evidence="3">
    <location>
        <begin position="677"/>
        <end position="693"/>
    </location>
</feature>
<dbReference type="InParanoid" id="A0A067N4Q9"/>
<dbReference type="SMART" id="SM00429">
    <property type="entry name" value="IPT"/>
    <property type="match status" value="1"/>
</dbReference>
<dbReference type="PROSITE" id="PS50088">
    <property type="entry name" value="ANK_REPEAT"/>
    <property type="match status" value="2"/>
</dbReference>
<gene>
    <name evidence="6" type="ORF">BOTBODRAFT_183153</name>
</gene>
<feature type="transmembrane region" description="Helical" evidence="4">
    <location>
        <begin position="1164"/>
        <end position="1182"/>
    </location>
</feature>
<feature type="compositionally biased region" description="Low complexity" evidence="3">
    <location>
        <begin position="7"/>
        <end position="26"/>
    </location>
</feature>
<evidence type="ECO:0000256" key="4">
    <source>
        <dbReference type="SAM" id="Phobius"/>
    </source>
</evidence>
<evidence type="ECO:0000313" key="7">
    <source>
        <dbReference type="Proteomes" id="UP000027195"/>
    </source>
</evidence>
<dbReference type="InterPro" id="IPR002110">
    <property type="entry name" value="Ankyrin_rpt"/>
</dbReference>
<dbReference type="FunCoup" id="A0A067N4Q9">
    <property type="interactions" value="160"/>
</dbReference>
<keyword evidence="4" id="KW-0812">Transmembrane</keyword>
<feature type="region of interest" description="Disordered" evidence="3">
    <location>
        <begin position="108"/>
        <end position="154"/>
    </location>
</feature>
<evidence type="ECO:0000259" key="5">
    <source>
        <dbReference type="SMART" id="SM00429"/>
    </source>
</evidence>
<evidence type="ECO:0000313" key="6">
    <source>
        <dbReference type="EMBL" id="KDQ21950.1"/>
    </source>
</evidence>
<feature type="compositionally biased region" description="Low complexity" evidence="3">
    <location>
        <begin position="1089"/>
        <end position="1105"/>
    </location>
</feature>
<dbReference type="SUPFAM" id="SSF48403">
    <property type="entry name" value="Ankyrin repeat"/>
    <property type="match status" value="1"/>
</dbReference>
<dbReference type="InterPro" id="IPR057962">
    <property type="entry name" value="SPT23_MGA2_DBD"/>
</dbReference>
<dbReference type="Pfam" id="PF01833">
    <property type="entry name" value="TIG"/>
    <property type="match status" value="1"/>
</dbReference>
<feature type="region of interest" description="Disordered" evidence="3">
    <location>
        <begin position="671"/>
        <end position="694"/>
    </location>
</feature>
<dbReference type="Gene3D" id="2.60.40.10">
    <property type="entry name" value="Immunoglobulins"/>
    <property type="match status" value="1"/>
</dbReference>
<accession>A0A067N4Q9</accession>
<protein>
    <recommendedName>
        <fullName evidence="5">IPT/TIG domain-containing protein</fullName>
    </recommendedName>
</protein>
<feature type="region of interest" description="Disordered" evidence="3">
    <location>
        <begin position="854"/>
        <end position="945"/>
    </location>
</feature>
<reference evidence="7" key="1">
    <citation type="journal article" date="2014" name="Proc. Natl. Acad. Sci. U.S.A.">
        <title>Extensive sampling of basidiomycete genomes demonstrates inadequacy of the white-rot/brown-rot paradigm for wood decay fungi.</title>
        <authorList>
            <person name="Riley R."/>
            <person name="Salamov A.A."/>
            <person name="Brown D.W."/>
            <person name="Nagy L.G."/>
            <person name="Floudas D."/>
            <person name="Held B.W."/>
            <person name="Levasseur A."/>
            <person name="Lombard V."/>
            <person name="Morin E."/>
            <person name="Otillar R."/>
            <person name="Lindquist E.A."/>
            <person name="Sun H."/>
            <person name="LaButti K.M."/>
            <person name="Schmutz J."/>
            <person name="Jabbour D."/>
            <person name="Luo H."/>
            <person name="Baker S.E."/>
            <person name="Pisabarro A.G."/>
            <person name="Walton J.D."/>
            <person name="Blanchette R.A."/>
            <person name="Henrissat B."/>
            <person name="Martin F."/>
            <person name="Cullen D."/>
            <person name="Hibbett D.S."/>
            <person name="Grigoriev I.V."/>
        </authorList>
    </citation>
    <scope>NUCLEOTIDE SEQUENCE [LARGE SCALE GENOMIC DNA]</scope>
    <source>
        <strain evidence="7">FD-172 SS1</strain>
    </source>
</reference>
<feature type="region of interest" description="Disordered" evidence="3">
    <location>
        <begin position="1086"/>
        <end position="1113"/>
    </location>
</feature>
<dbReference type="Proteomes" id="UP000027195">
    <property type="component" value="Unassembled WGS sequence"/>
</dbReference>
<dbReference type="SMART" id="SM00248">
    <property type="entry name" value="ANK"/>
    <property type="match status" value="2"/>
</dbReference>
<dbReference type="InterPro" id="IPR014756">
    <property type="entry name" value="Ig_E-set"/>
</dbReference>
<dbReference type="InterPro" id="IPR036770">
    <property type="entry name" value="Ankyrin_rpt-contain_sf"/>
</dbReference>
<dbReference type="PANTHER" id="PTHR23335:SF1">
    <property type="entry name" value="CALMODULIN-BINDING TRANSCRIPTION ACTIVATOR, ISOFORM F"/>
    <property type="match status" value="1"/>
</dbReference>
<evidence type="ECO:0000256" key="2">
    <source>
        <dbReference type="PROSITE-ProRule" id="PRU00023"/>
    </source>
</evidence>
<feature type="compositionally biased region" description="Basic and acidic residues" evidence="3">
    <location>
        <begin position="885"/>
        <end position="897"/>
    </location>
</feature>
<dbReference type="GO" id="GO:0006357">
    <property type="term" value="P:regulation of transcription by RNA polymerase II"/>
    <property type="evidence" value="ECO:0007669"/>
    <property type="project" value="TreeGrafter"/>
</dbReference>
<feature type="region of interest" description="Disordered" evidence="3">
    <location>
        <begin position="1"/>
        <end position="48"/>
    </location>
</feature>
<dbReference type="GO" id="GO:0003690">
    <property type="term" value="F:double-stranded DNA binding"/>
    <property type="evidence" value="ECO:0007669"/>
    <property type="project" value="TreeGrafter"/>
</dbReference>
<dbReference type="CDD" id="cd00102">
    <property type="entry name" value="IPT"/>
    <property type="match status" value="1"/>
</dbReference>
<sequence length="1206" mass="129288">MDDPPHSRSSSPATPSSHSSPSSSEFHPNDQYSHNPFGPWDLTQNTKDDISQHVGATWDSLGLTGFNREDQGLMLEELISADAFDPVPSPSIQPQHIGYRQPFSPSLPVLPAYPSPTPAKGRPRRMARPASREDTPAAPADRNPPPVFAPSASGSVVPSKLSLSNLPIIIHNVPQHGAKSRVETQIKMTLDLALPSDDDSYERVGSWRWLKLPKGTATRKRPRKDLKIDAHPDETLNLNATVHCASAPSVQVYSCTSCLAREAKRNERKKAARIRPERRSESGSDAEVDGVKTEEGGEVTGIVMFNCTEVVDFSTGSVVLPVRVTCYCRHHREKVGFCIVFTMTDSSGRVIGKGTTPPIMITDDHKSTKMSLANAAAEEEMMGIIGDDPTKRKRRYRMNERDCDDADMDGRAKRRVKSYPSTAAPSPAPTLPEVASSSKQTVNSPLSAPTISSMQNPPAQHQIPHPASPVVLPAPADLSPSAFLNYAESSASDMLGLDMVMASLTSSSPMQSPPASTVQSTMQSPLYFPNPPPPPQLPPPQIHRLIPSSGPTHGGIEVTILGSNFLSTHQCVFGDTLATSTQLWSENTIVCILPPSASPGPVVVGFKGVPICGGGASGSLQLFNYLDNSDRALMELALQVVGLKMTGRIEEAKSIAMRIVGTGSDGSGGGFLSSDSINHSVHQSRDSSVPQSRRGSDSAVALSRLLPMGHPSSGNGDFQSVIIDFLTLLDVDPQSEGAESVTSPTPMEVAISHPNPTGQTLLHLAALLGFHRLLSFLLARGIDVNARDNNGFTALHFAALCGRVACARLLCEGGADVEIVEGRGKTPKEIAHERDQADVETVLDDYEGHRVSNAEAEAEASADADESAAEEANSTDDDGDWWATKGEKVSEVREQSRHLGPLAASAPALSGDLSSSSSPSSEDEELPEPEEQSEPVLPIAPIASPDVPPNLKPPSFLYRTLSHLQPPPGVIPGMIPALPPWALPQIPLHLPEFPLSFPVQVPMPTWPAALQWQGPWGEKGPQEPPQPGTLGVLRVTYEFPTPWRSAWWGSQGGAEKEKEALGGLVPGESGVSGGGVPMYAPAPAPAPALAPAEVSEPAPVEAAPAAEPPVGQPSQQQLAGVQKAHIHQKLARRLGYEPMEITDREINAYTYHSRKYRKLKRDNMLVLFWLPILLFGLAWALYRSVPPAFSAISYAARHLVPVRDHV</sequence>
<dbReference type="SUPFAM" id="SSF81296">
    <property type="entry name" value="E set domains"/>
    <property type="match status" value="1"/>
</dbReference>
<dbReference type="InterPro" id="IPR002909">
    <property type="entry name" value="IPT_dom"/>
</dbReference>
<proteinExistence type="predicted"/>
<evidence type="ECO:0000256" key="1">
    <source>
        <dbReference type="ARBA" id="ARBA00023043"/>
    </source>
</evidence>
<dbReference type="GO" id="GO:0005634">
    <property type="term" value="C:nucleus"/>
    <property type="evidence" value="ECO:0007669"/>
    <property type="project" value="TreeGrafter"/>
</dbReference>
<dbReference type="AlphaFoldDB" id="A0A067N4Q9"/>
<feature type="compositionally biased region" description="Acidic residues" evidence="3">
    <location>
        <begin position="856"/>
        <end position="880"/>
    </location>
</feature>
<feature type="compositionally biased region" description="Acidic residues" evidence="3">
    <location>
        <begin position="921"/>
        <end position="933"/>
    </location>
</feature>